<proteinExistence type="predicted"/>
<feature type="region of interest" description="Disordered" evidence="1">
    <location>
        <begin position="67"/>
        <end position="94"/>
    </location>
</feature>
<reference evidence="2 3" key="1">
    <citation type="submission" date="2019-01" db="EMBL/GenBank/DDBJ databases">
        <authorList>
            <consortium name="Pathogen Informatics"/>
        </authorList>
    </citation>
    <scope>NUCLEOTIDE SEQUENCE [LARGE SCALE GENOMIC DNA]</scope>
    <source>
        <strain evidence="2 3">NCTC10125</strain>
    </source>
</reference>
<organism evidence="2 3">
    <name type="scientific">Mesomycoplasma dispar</name>
    <dbReference type="NCBI Taxonomy" id="86660"/>
    <lineage>
        <taxon>Bacteria</taxon>
        <taxon>Bacillati</taxon>
        <taxon>Mycoplasmatota</taxon>
        <taxon>Mycoplasmoidales</taxon>
        <taxon>Metamycoplasmataceae</taxon>
        <taxon>Mesomycoplasma</taxon>
    </lineage>
</organism>
<dbReference type="EMBL" id="LR214971">
    <property type="protein sequence ID" value="VEU61263.1"/>
    <property type="molecule type" value="Genomic_DNA"/>
</dbReference>
<dbReference type="AlphaFoldDB" id="A0AAJ5NRL7"/>
<gene>
    <name evidence="2" type="ORF">NCTC10125_00104</name>
</gene>
<evidence type="ECO:0000313" key="3">
    <source>
        <dbReference type="Proteomes" id="UP000289629"/>
    </source>
</evidence>
<dbReference type="Proteomes" id="UP000289629">
    <property type="component" value="Chromosome"/>
</dbReference>
<sequence>MVKDGNENYFFFDKLEKNLSNRIIINRIKENQIKNFFESIIQSKKITHLDKEKARILLEEFIEKLKEQEGQRQKQEEEERKAENKEEDGDGDLN</sequence>
<feature type="compositionally biased region" description="Basic and acidic residues" evidence="1">
    <location>
        <begin position="67"/>
        <end position="84"/>
    </location>
</feature>
<evidence type="ECO:0000256" key="1">
    <source>
        <dbReference type="SAM" id="MobiDB-lite"/>
    </source>
</evidence>
<evidence type="ECO:0000313" key="2">
    <source>
        <dbReference type="EMBL" id="VEU61263.1"/>
    </source>
</evidence>
<feature type="compositionally biased region" description="Acidic residues" evidence="1">
    <location>
        <begin position="85"/>
        <end position="94"/>
    </location>
</feature>
<name>A0AAJ5NRL7_9BACT</name>
<protein>
    <submittedName>
        <fullName evidence="2">Uncharacterized protein</fullName>
    </submittedName>
</protein>
<accession>A0AAJ5NRL7</accession>